<sequence length="68" mass="7675">MSALFSLCTLLSSSLASHKCTMHNAECSMRFWVGEYYLQSHFSDKHVCLLAMTVIEPPAPITFVLFEC</sequence>
<dbReference type="EMBL" id="GGFL01010514">
    <property type="protein sequence ID" value="MBW74692.1"/>
    <property type="molecule type" value="Transcribed_RNA"/>
</dbReference>
<feature type="signal peptide" evidence="1">
    <location>
        <begin position="1"/>
        <end position="16"/>
    </location>
</feature>
<proteinExistence type="predicted"/>
<evidence type="ECO:0000313" key="2">
    <source>
        <dbReference type="EMBL" id="MBW74692.1"/>
    </source>
</evidence>
<dbReference type="AlphaFoldDB" id="A0A2M4DAU0"/>
<keyword evidence="1" id="KW-0732">Signal</keyword>
<accession>A0A2M4DAU0</accession>
<name>A0A2M4DAU0_ANODA</name>
<feature type="chain" id="PRO_5014740311" evidence="1">
    <location>
        <begin position="17"/>
        <end position="68"/>
    </location>
</feature>
<protein>
    <submittedName>
        <fullName evidence="2">Putative secreted protein</fullName>
    </submittedName>
</protein>
<organism evidence="2">
    <name type="scientific">Anopheles darlingi</name>
    <name type="common">Mosquito</name>
    <dbReference type="NCBI Taxonomy" id="43151"/>
    <lineage>
        <taxon>Eukaryota</taxon>
        <taxon>Metazoa</taxon>
        <taxon>Ecdysozoa</taxon>
        <taxon>Arthropoda</taxon>
        <taxon>Hexapoda</taxon>
        <taxon>Insecta</taxon>
        <taxon>Pterygota</taxon>
        <taxon>Neoptera</taxon>
        <taxon>Endopterygota</taxon>
        <taxon>Diptera</taxon>
        <taxon>Nematocera</taxon>
        <taxon>Culicoidea</taxon>
        <taxon>Culicidae</taxon>
        <taxon>Anophelinae</taxon>
        <taxon>Anopheles</taxon>
    </lineage>
</organism>
<evidence type="ECO:0000256" key="1">
    <source>
        <dbReference type="SAM" id="SignalP"/>
    </source>
</evidence>
<reference evidence="2" key="1">
    <citation type="submission" date="2018-01" db="EMBL/GenBank/DDBJ databases">
        <title>An insight into the sialome of Amazonian anophelines.</title>
        <authorList>
            <person name="Ribeiro J.M."/>
            <person name="Scarpassa V."/>
            <person name="Calvo E."/>
        </authorList>
    </citation>
    <scope>NUCLEOTIDE SEQUENCE</scope>
</reference>